<organism evidence="9 10">
    <name type="scientific">Yoonia vestfoldensis</name>
    <dbReference type="NCBI Taxonomy" id="245188"/>
    <lineage>
        <taxon>Bacteria</taxon>
        <taxon>Pseudomonadati</taxon>
        <taxon>Pseudomonadota</taxon>
        <taxon>Alphaproteobacteria</taxon>
        <taxon>Rhodobacterales</taxon>
        <taxon>Paracoccaceae</taxon>
        <taxon>Yoonia</taxon>
    </lineage>
</organism>
<dbReference type="AlphaFoldDB" id="A0A1Y0ECH2"/>
<dbReference type="InterPro" id="IPR050901">
    <property type="entry name" value="BP-dep_ABC_trans_perm"/>
</dbReference>
<reference evidence="9 10" key="1">
    <citation type="submission" date="2017-05" db="EMBL/GenBank/DDBJ databases">
        <title>Genome Sequence of Loktanella vestfoldensis Strain SMR4r Isolated from a Culture of the Diatom Skeletonema marinoi.</title>
        <authorList>
            <person name="Topel M."/>
            <person name="Pinder M.I.M."/>
            <person name="Johansson O.N."/>
            <person name="Kourtchenko O."/>
            <person name="Godhe A."/>
            <person name="Clarke A.K."/>
        </authorList>
    </citation>
    <scope>NUCLEOTIDE SEQUENCE [LARGE SCALE GENOMIC DNA]</scope>
    <source>
        <strain evidence="9 10">SMR4r</strain>
    </source>
</reference>
<evidence type="ECO:0000256" key="2">
    <source>
        <dbReference type="ARBA" id="ARBA00022448"/>
    </source>
</evidence>
<keyword evidence="2 7" id="KW-0813">Transport</keyword>
<dbReference type="PROSITE" id="PS50928">
    <property type="entry name" value="ABC_TM1"/>
    <property type="match status" value="1"/>
</dbReference>
<dbReference type="GO" id="GO:0005886">
    <property type="term" value="C:plasma membrane"/>
    <property type="evidence" value="ECO:0007669"/>
    <property type="project" value="UniProtKB-SubCell"/>
</dbReference>
<evidence type="ECO:0000256" key="1">
    <source>
        <dbReference type="ARBA" id="ARBA00004651"/>
    </source>
</evidence>
<dbReference type="Pfam" id="PF00528">
    <property type="entry name" value="BPD_transp_1"/>
    <property type="match status" value="1"/>
</dbReference>
<evidence type="ECO:0000259" key="8">
    <source>
        <dbReference type="PROSITE" id="PS50928"/>
    </source>
</evidence>
<evidence type="ECO:0000256" key="7">
    <source>
        <dbReference type="RuleBase" id="RU363032"/>
    </source>
</evidence>
<dbReference type="InterPro" id="IPR000515">
    <property type="entry name" value="MetI-like"/>
</dbReference>
<evidence type="ECO:0000313" key="9">
    <source>
        <dbReference type="EMBL" id="ARU01150.1"/>
    </source>
</evidence>
<name>A0A1Y0ECH2_9RHOB</name>
<protein>
    <submittedName>
        <fullName evidence="9">Trehalose transport system permease protein SugB</fullName>
    </submittedName>
</protein>
<dbReference type="STRING" id="1122181.GCA_000382265_02452"/>
<feature type="transmembrane region" description="Helical" evidence="7">
    <location>
        <begin position="9"/>
        <end position="29"/>
    </location>
</feature>
<evidence type="ECO:0000256" key="3">
    <source>
        <dbReference type="ARBA" id="ARBA00022475"/>
    </source>
</evidence>
<comment type="subcellular location">
    <subcellularLocation>
        <location evidence="1 7">Cell membrane</location>
        <topology evidence="1 7">Multi-pass membrane protein</topology>
    </subcellularLocation>
</comment>
<dbReference type="OrthoDB" id="9815445at2"/>
<proteinExistence type="inferred from homology"/>
<dbReference type="GO" id="GO:0055085">
    <property type="term" value="P:transmembrane transport"/>
    <property type="evidence" value="ECO:0007669"/>
    <property type="project" value="InterPro"/>
</dbReference>
<keyword evidence="3" id="KW-1003">Cell membrane</keyword>
<dbReference type="SUPFAM" id="SSF161098">
    <property type="entry name" value="MetI-like"/>
    <property type="match status" value="1"/>
</dbReference>
<comment type="similarity">
    <text evidence="7">Belongs to the binding-protein-dependent transport system permease family.</text>
</comment>
<feature type="transmembrane region" description="Helical" evidence="7">
    <location>
        <begin position="181"/>
        <end position="206"/>
    </location>
</feature>
<dbReference type="Gene3D" id="1.10.3720.10">
    <property type="entry name" value="MetI-like"/>
    <property type="match status" value="1"/>
</dbReference>
<dbReference type="EMBL" id="CP021431">
    <property type="protein sequence ID" value="ARU01150.1"/>
    <property type="molecule type" value="Genomic_DNA"/>
</dbReference>
<dbReference type="Proteomes" id="UP000195273">
    <property type="component" value="Chromosome"/>
</dbReference>
<gene>
    <name evidence="9" type="primary">sugB</name>
    <name evidence="9" type="ORF">LOKVESSMR4R_01837</name>
</gene>
<feature type="transmembrane region" description="Helical" evidence="7">
    <location>
        <begin position="105"/>
        <end position="125"/>
    </location>
</feature>
<evidence type="ECO:0000313" key="10">
    <source>
        <dbReference type="Proteomes" id="UP000195273"/>
    </source>
</evidence>
<sequence>MSPRIGDLLTYLAGIALAALFLMPLLWLVSLSLRTPAEVYLGAARFIPEAPTLANFRQILTDGAFGIYLWNAVKLCALGALGAVVVATPAAYAASRFTFHGKGPLMVGILMVQMISPLVVIIPLYRYLDRLGLLESHASVIAVYMAIGLPLSVWLIKVGFDAIPQALEEAAAIDGCNRAQILWRITLPLAAPALASAFILNMIMGWSQFLVPFILLTRDGQLPIAVAIYNFAGSSSASTTQLLAAACLVAVVPALAAFLALQRLILRAIMAGAVKG</sequence>
<keyword evidence="10" id="KW-1185">Reference proteome</keyword>
<dbReference type="KEGG" id="lvs:LOKVESSMR4R_01837"/>
<dbReference type="InterPro" id="IPR035906">
    <property type="entry name" value="MetI-like_sf"/>
</dbReference>
<evidence type="ECO:0000256" key="4">
    <source>
        <dbReference type="ARBA" id="ARBA00022692"/>
    </source>
</evidence>
<dbReference type="CDD" id="cd06261">
    <property type="entry name" value="TM_PBP2"/>
    <property type="match status" value="1"/>
</dbReference>
<feature type="domain" description="ABC transmembrane type-1" evidence="8">
    <location>
        <begin position="69"/>
        <end position="261"/>
    </location>
</feature>
<evidence type="ECO:0000256" key="6">
    <source>
        <dbReference type="ARBA" id="ARBA00023136"/>
    </source>
</evidence>
<keyword evidence="5 7" id="KW-1133">Transmembrane helix</keyword>
<accession>A0A1Y0ECH2</accession>
<keyword evidence="6 7" id="KW-0472">Membrane</keyword>
<feature type="transmembrane region" description="Helical" evidence="7">
    <location>
        <begin position="137"/>
        <end position="160"/>
    </location>
</feature>
<feature type="transmembrane region" description="Helical" evidence="7">
    <location>
        <begin position="242"/>
        <end position="261"/>
    </location>
</feature>
<keyword evidence="4 7" id="KW-0812">Transmembrane</keyword>
<dbReference type="RefSeq" id="WP_087207718.1">
    <property type="nucleotide sequence ID" value="NZ_CP021431.1"/>
</dbReference>
<dbReference type="PANTHER" id="PTHR32243">
    <property type="entry name" value="MALTOSE TRANSPORT SYSTEM PERMEASE-RELATED"/>
    <property type="match status" value="1"/>
</dbReference>
<evidence type="ECO:0000256" key="5">
    <source>
        <dbReference type="ARBA" id="ARBA00022989"/>
    </source>
</evidence>
<dbReference type="PANTHER" id="PTHR32243:SF18">
    <property type="entry name" value="INNER MEMBRANE ABC TRANSPORTER PERMEASE PROTEIN YCJP"/>
    <property type="match status" value="1"/>
</dbReference>
<feature type="transmembrane region" description="Helical" evidence="7">
    <location>
        <begin position="67"/>
        <end position="93"/>
    </location>
</feature>